<reference evidence="3 4" key="1">
    <citation type="submission" date="2021-07" db="EMBL/GenBank/DDBJ databases">
        <title>Paenibacillus radiodurans sp. nov., isolated from the southeastern edge of Tengger Desert.</title>
        <authorList>
            <person name="Zhang G."/>
        </authorList>
    </citation>
    <scope>NUCLEOTIDE SEQUENCE [LARGE SCALE GENOMIC DNA]</scope>
    <source>
        <strain evidence="3 4">CCM 7311</strain>
    </source>
</reference>
<sequence>MKKGMFPLVSIMGGLATAVVLLFTAALVGGMLFLIRLMSDDSDKYKQMKEYMETVFGTPAHLRSGGDEPAAEEDETSTLASPLKPFSELCPACGEPVTHEHRDCPACGLRLL</sequence>
<feature type="region of interest" description="Disordered" evidence="1">
    <location>
        <begin position="59"/>
        <end position="80"/>
    </location>
</feature>
<proteinExistence type="predicted"/>
<feature type="transmembrane region" description="Helical" evidence="2">
    <location>
        <begin position="6"/>
        <end position="35"/>
    </location>
</feature>
<dbReference type="RefSeq" id="WP_210043083.1">
    <property type="nucleotide sequence ID" value="NZ_JBHLVU010000023.1"/>
</dbReference>
<evidence type="ECO:0000256" key="2">
    <source>
        <dbReference type="SAM" id="Phobius"/>
    </source>
</evidence>
<accession>A0ABS7CBE0</accession>
<comment type="caution">
    <text evidence="3">The sequence shown here is derived from an EMBL/GenBank/DDBJ whole genome shotgun (WGS) entry which is preliminary data.</text>
</comment>
<gene>
    <name evidence="3" type="ORF">K0U00_28710</name>
</gene>
<evidence type="ECO:0000256" key="1">
    <source>
        <dbReference type="SAM" id="MobiDB-lite"/>
    </source>
</evidence>
<keyword evidence="2" id="KW-0472">Membrane</keyword>
<name>A0ABS7CBE0_9BACL</name>
<protein>
    <submittedName>
        <fullName evidence="3">Zinc ribbon domain-containing protein</fullName>
    </submittedName>
</protein>
<evidence type="ECO:0000313" key="3">
    <source>
        <dbReference type="EMBL" id="MBW7458030.1"/>
    </source>
</evidence>
<dbReference type="Proteomes" id="UP001519887">
    <property type="component" value="Unassembled WGS sequence"/>
</dbReference>
<keyword evidence="2" id="KW-0812">Transmembrane</keyword>
<evidence type="ECO:0000313" key="4">
    <source>
        <dbReference type="Proteomes" id="UP001519887"/>
    </source>
</evidence>
<keyword evidence="4" id="KW-1185">Reference proteome</keyword>
<keyword evidence="2" id="KW-1133">Transmembrane helix</keyword>
<organism evidence="3 4">
    <name type="scientific">Paenibacillus sepulcri</name>
    <dbReference type="NCBI Taxonomy" id="359917"/>
    <lineage>
        <taxon>Bacteria</taxon>
        <taxon>Bacillati</taxon>
        <taxon>Bacillota</taxon>
        <taxon>Bacilli</taxon>
        <taxon>Bacillales</taxon>
        <taxon>Paenibacillaceae</taxon>
        <taxon>Paenibacillus</taxon>
    </lineage>
</organism>
<dbReference type="EMBL" id="JAHZIK010001045">
    <property type="protein sequence ID" value="MBW7458030.1"/>
    <property type="molecule type" value="Genomic_DNA"/>
</dbReference>